<dbReference type="EMBL" id="BJMM01000031">
    <property type="protein sequence ID" value="GEB52462.1"/>
    <property type="molecule type" value="Genomic_DNA"/>
</dbReference>
<dbReference type="Proteomes" id="UP000319210">
    <property type="component" value="Unassembled WGS sequence"/>
</dbReference>
<dbReference type="PANTHER" id="PTHR43406">
    <property type="entry name" value="TRYPTOPHAN SYNTHASE, ALPHA CHAIN"/>
    <property type="match status" value="1"/>
</dbReference>
<dbReference type="SUPFAM" id="SSF51366">
    <property type="entry name" value="Ribulose-phoshate binding barrel"/>
    <property type="match status" value="1"/>
</dbReference>
<dbReference type="NCBIfam" id="TIGR00262">
    <property type="entry name" value="trpA"/>
    <property type="match status" value="1"/>
</dbReference>
<organism evidence="10 11">
    <name type="scientific">Streptomyces cacaoi</name>
    <dbReference type="NCBI Taxonomy" id="1898"/>
    <lineage>
        <taxon>Bacteria</taxon>
        <taxon>Bacillati</taxon>
        <taxon>Actinomycetota</taxon>
        <taxon>Actinomycetes</taxon>
        <taxon>Kitasatosporales</taxon>
        <taxon>Streptomycetaceae</taxon>
        <taxon>Streptomyces</taxon>
    </lineage>
</organism>
<dbReference type="Pfam" id="PF00290">
    <property type="entry name" value="Trp_syntA"/>
    <property type="match status" value="1"/>
</dbReference>
<dbReference type="AlphaFoldDB" id="A0A4Y3R4I1"/>
<name>A0A4Y3R4I1_STRCI</name>
<dbReference type="GO" id="GO:0005829">
    <property type="term" value="C:cytosol"/>
    <property type="evidence" value="ECO:0007669"/>
    <property type="project" value="TreeGrafter"/>
</dbReference>
<dbReference type="Gene3D" id="3.20.20.70">
    <property type="entry name" value="Aldolase class I"/>
    <property type="match status" value="1"/>
</dbReference>
<keyword evidence="11" id="KW-1185">Reference proteome</keyword>
<dbReference type="EC" id="4.2.1.20" evidence="3"/>
<evidence type="ECO:0000256" key="6">
    <source>
        <dbReference type="ARBA" id="ARBA00023141"/>
    </source>
</evidence>
<sequence length="273" mass="28292">MADFFTRSGPGRPGLALFVNAGDPPLDALPDLALALDEQGTDCLELAVPFPDSVTDGPVIRRSARRALERGTGLDEVLECLAGFRPRLRRLRVALLVDWSHSLKRRDHAAALGEIAAAGADGVLVHALPPRLRETHLAAAGHAGLPVVSTCYQNSPDRVRARAAADASGYLYLVAHYGRSGTAPAAGHGALAGTVAGLRSLTSSPIAVGFGVRTRQDVQAVAACGADAAVIGSAGVARIESALEEGRDPVRALGAFVRSVQPVRSLAPTPNRS</sequence>
<evidence type="ECO:0000256" key="2">
    <source>
        <dbReference type="ARBA" id="ARBA00011270"/>
    </source>
</evidence>
<comment type="catalytic activity">
    <reaction evidence="8">
        <text>(1S,2R)-1-C-(indol-3-yl)glycerol 3-phosphate + L-serine = D-glyceraldehyde 3-phosphate + L-tryptophan + H2O</text>
        <dbReference type="Rhea" id="RHEA:10532"/>
        <dbReference type="ChEBI" id="CHEBI:15377"/>
        <dbReference type="ChEBI" id="CHEBI:33384"/>
        <dbReference type="ChEBI" id="CHEBI:57912"/>
        <dbReference type="ChEBI" id="CHEBI:58866"/>
        <dbReference type="ChEBI" id="CHEBI:59776"/>
        <dbReference type="EC" id="4.2.1.20"/>
    </reaction>
</comment>
<comment type="subunit">
    <text evidence="2">Tetramer of two alpha and two beta chains.</text>
</comment>
<keyword evidence="6" id="KW-0057">Aromatic amino acid biosynthesis</keyword>
<accession>A0A4Y3R4I1</accession>
<dbReference type="OrthoDB" id="5146712at2"/>
<evidence type="ECO:0000256" key="7">
    <source>
        <dbReference type="ARBA" id="ARBA00023239"/>
    </source>
</evidence>
<dbReference type="UniPathway" id="UPA00035">
    <property type="reaction ID" value="UER00044"/>
</dbReference>
<evidence type="ECO:0000256" key="5">
    <source>
        <dbReference type="ARBA" id="ARBA00022822"/>
    </source>
</evidence>
<keyword evidence="4" id="KW-0028">Amino-acid biosynthesis</keyword>
<evidence type="ECO:0000256" key="3">
    <source>
        <dbReference type="ARBA" id="ARBA00012043"/>
    </source>
</evidence>
<reference evidence="10 11" key="1">
    <citation type="submission" date="2019-06" db="EMBL/GenBank/DDBJ databases">
        <title>Whole genome shotgun sequence of Streptomyces cacaoi subsp. cacaoi NBRC 12748.</title>
        <authorList>
            <person name="Hosoyama A."/>
            <person name="Uohara A."/>
            <person name="Ohji S."/>
            <person name="Ichikawa N."/>
        </authorList>
    </citation>
    <scope>NUCLEOTIDE SEQUENCE [LARGE SCALE GENOMIC DNA]</scope>
    <source>
        <strain evidence="10 11">NBRC 12748</strain>
    </source>
</reference>
<protein>
    <recommendedName>
        <fullName evidence="3">tryptophan synthase</fullName>
        <ecNumber evidence="3">4.2.1.20</ecNumber>
    </recommendedName>
</protein>
<dbReference type="InterPro" id="IPR013785">
    <property type="entry name" value="Aldolase_TIM"/>
</dbReference>
<keyword evidence="7" id="KW-0456">Lyase</keyword>
<dbReference type="InterPro" id="IPR002028">
    <property type="entry name" value="Trp_synthase_suA"/>
</dbReference>
<dbReference type="RefSeq" id="WP_086816024.1">
    <property type="nucleotide sequence ID" value="NZ_BJMM01000031.1"/>
</dbReference>
<dbReference type="InterPro" id="IPR011060">
    <property type="entry name" value="RibuloseP-bd_barrel"/>
</dbReference>
<evidence type="ECO:0000313" key="10">
    <source>
        <dbReference type="EMBL" id="GEB52462.1"/>
    </source>
</evidence>
<comment type="similarity">
    <text evidence="9">Belongs to the TrpA family.</text>
</comment>
<comment type="pathway">
    <text evidence="1">Amino-acid biosynthesis; L-tryptophan biosynthesis; L-tryptophan from chorismate: step 5/5.</text>
</comment>
<proteinExistence type="inferred from homology"/>
<gene>
    <name evidence="10" type="primary">trpA_1</name>
    <name evidence="10" type="ORF">SCA03_50130</name>
</gene>
<dbReference type="PANTHER" id="PTHR43406:SF1">
    <property type="entry name" value="TRYPTOPHAN SYNTHASE ALPHA CHAIN, CHLOROPLASTIC"/>
    <property type="match status" value="1"/>
</dbReference>
<comment type="caution">
    <text evidence="10">The sequence shown here is derived from an EMBL/GenBank/DDBJ whole genome shotgun (WGS) entry which is preliminary data.</text>
</comment>
<evidence type="ECO:0000256" key="8">
    <source>
        <dbReference type="ARBA" id="ARBA00049047"/>
    </source>
</evidence>
<keyword evidence="5" id="KW-0822">Tryptophan biosynthesis</keyword>
<evidence type="ECO:0000256" key="9">
    <source>
        <dbReference type="RuleBase" id="RU003662"/>
    </source>
</evidence>
<dbReference type="GO" id="GO:0004834">
    <property type="term" value="F:tryptophan synthase activity"/>
    <property type="evidence" value="ECO:0007669"/>
    <property type="project" value="UniProtKB-EC"/>
</dbReference>
<evidence type="ECO:0000256" key="1">
    <source>
        <dbReference type="ARBA" id="ARBA00004733"/>
    </source>
</evidence>
<evidence type="ECO:0000313" key="11">
    <source>
        <dbReference type="Proteomes" id="UP000319210"/>
    </source>
</evidence>
<evidence type="ECO:0000256" key="4">
    <source>
        <dbReference type="ARBA" id="ARBA00022605"/>
    </source>
</evidence>